<reference evidence="1 2" key="1">
    <citation type="submission" date="2024-01" db="EMBL/GenBank/DDBJ databases">
        <title>Novel species of the genus Luteimonas isolated from rivers.</title>
        <authorList>
            <person name="Lu H."/>
        </authorList>
    </citation>
    <scope>NUCLEOTIDE SEQUENCE [LARGE SCALE GENOMIC DNA]</scope>
    <source>
        <strain evidence="1 2">FXH3W</strain>
    </source>
</reference>
<comment type="caution">
    <text evidence="1">The sequence shown here is derived from an EMBL/GenBank/DDBJ whole genome shotgun (WGS) entry which is preliminary data.</text>
</comment>
<dbReference type="EMBL" id="JAZHBO010000002">
    <property type="protein sequence ID" value="MEF2156439.1"/>
    <property type="molecule type" value="Genomic_DNA"/>
</dbReference>
<evidence type="ECO:0000313" key="2">
    <source>
        <dbReference type="Proteomes" id="UP001356170"/>
    </source>
</evidence>
<protein>
    <submittedName>
        <fullName evidence="1">Uncharacterized protein</fullName>
    </submittedName>
</protein>
<sequence length="61" mass="6861">MYSADEIVAARAQFDLPEDRLSDEEVSAFIQSTTAGGFLILRLRLSRFFKAVSSSFRRTDA</sequence>
<keyword evidence="2" id="KW-1185">Reference proteome</keyword>
<name>A0ABU7V3I5_9GAMM</name>
<accession>A0ABU7V3I5</accession>
<dbReference type="Proteomes" id="UP001356170">
    <property type="component" value="Unassembled WGS sequence"/>
</dbReference>
<evidence type="ECO:0000313" key="1">
    <source>
        <dbReference type="EMBL" id="MEF2156439.1"/>
    </source>
</evidence>
<proteinExistence type="predicted"/>
<organism evidence="1 2">
    <name type="scientific">Aquilutibacter rugosus</name>
    <dbReference type="NCBI Taxonomy" id="3115820"/>
    <lineage>
        <taxon>Bacteria</taxon>
        <taxon>Pseudomonadati</taxon>
        <taxon>Pseudomonadota</taxon>
        <taxon>Gammaproteobacteria</taxon>
        <taxon>Lysobacterales</taxon>
        <taxon>Lysobacteraceae</taxon>
        <taxon>Aquilutibacter</taxon>
    </lineage>
</organism>
<dbReference type="RefSeq" id="WP_331704230.1">
    <property type="nucleotide sequence ID" value="NZ_JAZHBO010000002.1"/>
</dbReference>
<gene>
    <name evidence="1" type="ORF">V3390_09420</name>
</gene>